<sequence>MTQQSEVPVRILIINPNTSTHMTDALKPAVEGLGYQNVQFSFFTSPTPGVPSINSPEDAAASAEACLQSLIPMLPMHDVFLIACYSQHPLVPQLKRECEILSREATKGAGGAGARKYVTGIFEASVLASLALVGSQPDTGFGIVSTGKIWETALKEAVHEMFGVSESKRFVGCQTTGLNASELHELPPEEVRGKMKEATQHLLRDGKKVGSHVRAVCLGCAGMVGLEEAVREACIEELGDEGGKNVAIVDGVKAGVGALITLARGGF</sequence>
<protein>
    <submittedName>
        <fullName evidence="1">Dal80p-controlled protein</fullName>
    </submittedName>
</protein>
<name>A0ACC3AH93_9EURO</name>
<organism evidence="1 2">
    <name type="scientific">Neophaeococcomyces mojaviensis</name>
    <dbReference type="NCBI Taxonomy" id="3383035"/>
    <lineage>
        <taxon>Eukaryota</taxon>
        <taxon>Fungi</taxon>
        <taxon>Dikarya</taxon>
        <taxon>Ascomycota</taxon>
        <taxon>Pezizomycotina</taxon>
        <taxon>Eurotiomycetes</taxon>
        <taxon>Chaetothyriomycetidae</taxon>
        <taxon>Chaetothyriales</taxon>
        <taxon>Chaetothyriales incertae sedis</taxon>
        <taxon>Neophaeococcomyces</taxon>
    </lineage>
</organism>
<proteinExistence type="predicted"/>
<evidence type="ECO:0000313" key="1">
    <source>
        <dbReference type="EMBL" id="KAJ9662333.1"/>
    </source>
</evidence>
<dbReference type="EMBL" id="JAPDRQ010000016">
    <property type="protein sequence ID" value="KAJ9662333.1"/>
    <property type="molecule type" value="Genomic_DNA"/>
</dbReference>
<keyword evidence="2" id="KW-1185">Reference proteome</keyword>
<gene>
    <name evidence="1" type="primary">DCG1</name>
    <name evidence="1" type="ORF">H2198_001467</name>
</gene>
<accession>A0ACC3AH93</accession>
<evidence type="ECO:0000313" key="2">
    <source>
        <dbReference type="Proteomes" id="UP001172386"/>
    </source>
</evidence>
<comment type="caution">
    <text evidence="1">The sequence shown here is derived from an EMBL/GenBank/DDBJ whole genome shotgun (WGS) entry which is preliminary data.</text>
</comment>
<dbReference type="Proteomes" id="UP001172386">
    <property type="component" value="Unassembled WGS sequence"/>
</dbReference>
<reference evidence="1" key="1">
    <citation type="submission" date="2022-10" db="EMBL/GenBank/DDBJ databases">
        <title>Culturing micro-colonial fungi from biological soil crusts in the Mojave desert and describing Neophaeococcomyces mojavensis, and introducing the new genera and species Taxawa tesnikishii.</title>
        <authorList>
            <person name="Kurbessoian T."/>
            <person name="Stajich J.E."/>
        </authorList>
    </citation>
    <scope>NUCLEOTIDE SEQUENCE</scope>
    <source>
        <strain evidence="1">JES_112</strain>
    </source>
</reference>